<evidence type="ECO:0000256" key="1">
    <source>
        <dbReference type="SAM" id="SignalP"/>
    </source>
</evidence>
<organism evidence="3 4">
    <name type="scientific">Pontimicrobium aquaticum</name>
    <dbReference type="NCBI Taxonomy" id="2565367"/>
    <lineage>
        <taxon>Bacteria</taxon>
        <taxon>Pseudomonadati</taxon>
        <taxon>Bacteroidota</taxon>
        <taxon>Flavobacteriia</taxon>
        <taxon>Flavobacteriales</taxon>
        <taxon>Flavobacteriaceae</taxon>
        <taxon>Pontimicrobium</taxon>
    </lineage>
</organism>
<dbReference type="Proteomes" id="UP000307657">
    <property type="component" value="Unassembled WGS sequence"/>
</dbReference>
<evidence type="ECO:0000313" key="3">
    <source>
        <dbReference type="EMBL" id="TJY37023.1"/>
    </source>
</evidence>
<keyword evidence="4" id="KW-1185">Reference proteome</keyword>
<sequence length="85" mass="9590">MKKVILVLALMLSASTVLVSCKGEKKEHNEETEMQEDHAADKADMAMNDSVYQCPMDCEDGKTYDEEGKCPVCKMDLKKVEKDEE</sequence>
<keyword evidence="1" id="KW-0732">Signal</keyword>
<dbReference type="RefSeq" id="WP_136841112.1">
    <property type="nucleotide sequence ID" value="NZ_SUPL01000002.1"/>
</dbReference>
<dbReference type="InterPro" id="IPR045800">
    <property type="entry name" value="HMBD"/>
</dbReference>
<dbReference type="AlphaFoldDB" id="A0A4U0EYD9"/>
<dbReference type="OrthoDB" id="1523860at2"/>
<dbReference type="GO" id="GO:0046872">
    <property type="term" value="F:metal ion binding"/>
    <property type="evidence" value="ECO:0007669"/>
    <property type="project" value="InterPro"/>
</dbReference>
<feature type="signal peptide" evidence="1">
    <location>
        <begin position="1"/>
        <end position="19"/>
    </location>
</feature>
<comment type="caution">
    <text evidence="3">The sequence shown here is derived from an EMBL/GenBank/DDBJ whole genome shotgun (WGS) entry which is preliminary data.</text>
</comment>
<proteinExistence type="predicted"/>
<dbReference type="PROSITE" id="PS51257">
    <property type="entry name" value="PROKAR_LIPOPROTEIN"/>
    <property type="match status" value="1"/>
</dbReference>
<gene>
    <name evidence="3" type="ORF">E5167_03510</name>
</gene>
<protein>
    <recommendedName>
        <fullName evidence="2">Heavy metal binding domain-containing protein</fullName>
    </recommendedName>
</protein>
<accession>A0A4U0EYD9</accession>
<dbReference type="Pfam" id="PF19335">
    <property type="entry name" value="HMBD"/>
    <property type="match status" value="1"/>
</dbReference>
<dbReference type="EMBL" id="SUPL01000002">
    <property type="protein sequence ID" value="TJY37023.1"/>
    <property type="molecule type" value="Genomic_DNA"/>
</dbReference>
<feature type="domain" description="Heavy metal binding" evidence="2">
    <location>
        <begin position="51"/>
        <end position="80"/>
    </location>
</feature>
<name>A0A4U0EYD9_9FLAO</name>
<reference evidence="3 4" key="1">
    <citation type="submission" date="2019-04" db="EMBL/GenBank/DDBJ databases">
        <title>Lacinutrix sp. nov., isolated from marine water.</title>
        <authorList>
            <person name="Kim W."/>
        </authorList>
    </citation>
    <scope>NUCLEOTIDE SEQUENCE [LARGE SCALE GENOMIC DNA]</scope>
    <source>
        <strain evidence="3 4">CAU 1491</strain>
    </source>
</reference>
<evidence type="ECO:0000313" key="4">
    <source>
        <dbReference type="Proteomes" id="UP000307657"/>
    </source>
</evidence>
<feature type="chain" id="PRO_5020734920" description="Heavy metal binding domain-containing protein" evidence="1">
    <location>
        <begin position="20"/>
        <end position="85"/>
    </location>
</feature>
<evidence type="ECO:0000259" key="2">
    <source>
        <dbReference type="Pfam" id="PF19335"/>
    </source>
</evidence>